<comment type="caution">
    <text evidence="2">The sequence shown here is derived from an EMBL/GenBank/DDBJ whole genome shotgun (WGS) entry which is preliminary data.</text>
</comment>
<dbReference type="AlphaFoldDB" id="A0A0F9UXZ6"/>
<feature type="transmembrane region" description="Helical" evidence="1">
    <location>
        <begin position="7"/>
        <end position="27"/>
    </location>
</feature>
<proteinExistence type="predicted"/>
<feature type="transmembrane region" description="Helical" evidence="1">
    <location>
        <begin position="159"/>
        <end position="182"/>
    </location>
</feature>
<evidence type="ECO:0000256" key="1">
    <source>
        <dbReference type="SAM" id="Phobius"/>
    </source>
</evidence>
<feature type="transmembrane region" description="Helical" evidence="1">
    <location>
        <begin position="47"/>
        <end position="70"/>
    </location>
</feature>
<keyword evidence="1" id="KW-0472">Membrane</keyword>
<protein>
    <submittedName>
        <fullName evidence="2">Uncharacterized protein</fullName>
    </submittedName>
</protein>
<accession>A0A0F9UXZ6</accession>
<keyword evidence="1" id="KW-0812">Transmembrane</keyword>
<keyword evidence="1" id="KW-1133">Transmembrane helix</keyword>
<organism evidence="2">
    <name type="scientific">marine sediment metagenome</name>
    <dbReference type="NCBI Taxonomy" id="412755"/>
    <lineage>
        <taxon>unclassified sequences</taxon>
        <taxon>metagenomes</taxon>
        <taxon>ecological metagenomes</taxon>
    </lineage>
</organism>
<feature type="transmembrane region" description="Helical" evidence="1">
    <location>
        <begin position="132"/>
        <end position="152"/>
    </location>
</feature>
<sequence>MKTKWEILAFLACFLILLLVVVLVAVLGDWQIFDENGTYLSTAVFDFWSIGHLLAGMGIFMFIFTIYFIIKNVDKNENAPSALVPPTSKNMLICWLITLGVALLWELIENTLLFALEVKGKLDSIINASTDIIIWSIGGLGAWYLTHLMFVSKDYIHAYYLYTIINLFTFFILFIIFGYMTYEL</sequence>
<reference evidence="2" key="1">
    <citation type="journal article" date="2015" name="Nature">
        <title>Complex archaea that bridge the gap between prokaryotes and eukaryotes.</title>
        <authorList>
            <person name="Spang A."/>
            <person name="Saw J.H."/>
            <person name="Jorgensen S.L."/>
            <person name="Zaremba-Niedzwiedzka K."/>
            <person name="Martijn J."/>
            <person name="Lind A.E."/>
            <person name="van Eijk R."/>
            <person name="Schleper C."/>
            <person name="Guy L."/>
            <person name="Ettema T.J."/>
        </authorList>
    </citation>
    <scope>NUCLEOTIDE SEQUENCE</scope>
</reference>
<feature type="transmembrane region" description="Helical" evidence="1">
    <location>
        <begin position="91"/>
        <end position="108"/>
    </location>
</feature>
<name>A0A0F9UXZ6_9ZZZZ</name>
<gene>
    <name evidence="2" type="ORF">LCGC14_0551570</name>
</gene>
<evidence type="ECO:0000313" key="2">
    <source>
        <dbReference type="EMBL" id="KKN58483.1"/>
    </source>
</evidence>
<dbReference type="EMBL" id="LAZR01000760">
    <property type="protein sequence ID" value="KKN58483.1"/>
    <property type="molecule type" value="Genomic_DNA"/>
</dbReference>